<dbReference type="PROSITE" id="PS50109">
    <property type="entry name" value="HIS_KIN"/>
    <property type="match status" value="1"/>
</dbReference>
<dbReference type="GO" id="GO:0005524">
    <property type="term" value="F:ATP binding"/>
    <property type="evidence" value="ECO:0007669"/>
    <property type="project" value="UniProtKB-KW"/>
</dbReference>
<evidence type="ECO:0000256" key="4">
    <source>
        <dbReference type="ARBA" id="ARBA00022553"/>
    </source>
</evidence>
<keyword evidence="10 13" id="KW-1133">Transmembrane helix</keyword>
<keyword evidence="9" id="KW-0067">ATP-binding</keyword>
<dbReference type="SUPFAM" id="SSF55874">
    <property type="entry name" value="ATPase domain of HSP90 chaperone/DNA topoisomerase II/histidine kinase"/>
    <property type="match status" value="1"/>
</dbReference>
<dbReference type="GO" id="GO:0016020">
    <property type="term" value="C:membrane"/>
    <property type="evidence" value="ECO:0007669"/>
    <property type="project" value="UniProtKB-SubCell"/>
</dbReference>
<dbReference type="InterPro" id="IPR011712">
    <property type="entry name" value="Sig_transdc_His_kin_sub3_dim/P"/>
</dbReference>
<evidence type="ECO:0000256" key="5">
    <source>
        <dbReference type="ARBA" id="ARBA00022679"/>
    </source>
</evidence>
<evidence type="ECO:0000313" key="16">
    <source>
        <dbReference type="Proteomes" id="UP000199306"/>
    </source>
</evidence>
<dbReference type="InterPro" id="IPR005467">
    <property type="entry name" value="His_kinase_dom"/>
</dbReference>
<name>A0A1I5XRV5_9BACT</name>
<dbReference type="InterPro" id="IPR029095">
    <property type="entry name" value="NarX-like_N"/>
</dbReference>
<dbReference type="SMART" id="SM00387">
    <property type="entry name" value="HATPase_c"/>
    <property type="match status" value="1"/>
</dbReference>
<evidence type="ECO:0000256" key="13">
    <source>
        <dbReference type="SAM" id="Phobius"/>
    </source>
</evidence>
<keyword evidence="8 15" id="KW-0418">Kinase</keyword>
<keyword evidence="6 13" id="KW-0812">Transmembrane</keyword>
<evidence type="ECO:0000256" key="12">
    <source>
        <dbReference type="ARBA" id="ARBA00023136"/>
    </source>
</evidence>
<dbReference type="Proteomes" id="UP000199306">
    <property type="component" value="Unassembled WGS sequence"/>
</dbReference>
<dbReference type="GO" id="GO:0046983">
    <property type="term" value="F:protein dimerization activity"/>
    <property type="evidence" value="ECO:0007669"/>
    <property type="project" value="InterPro"/>
</dbReference>
<protein>
    <recommendedName>
        <fullName evidence="3">histidine kinase</fullName>
        <ecNumber evidence="3">2.7.13.3</ecNumber>
    </recommendedName>
</protein>
<keyword evidence="11" id="KW-0902">Two-component regulatory system</keyword>
<reference evidence="15 16" key="1">
    <citation type="submission" date="2016-10" db="EMBL/GenBank/DDBJ databases">
        <authorList>
            <person name="de Groot N.N."/>
        </authorList>
    </citation>
    <scope>NUCLEOTIDE SEQUENCE [LARGE SCALE GENOMIC DNA]</scope>
    <source>
        <strain evidence="16">E92,LMG 26720,CCM 7988</strain>
    </source>
</reference>
<evidence type="ECO:0000256" key="3">
    <source>
        <dbReference type="ARBA" id="ARBA00012438"/>
    </source>
</evidence>
<evidence type="ECO:0000259" key="14">
    <source>
        <dbReference type="PROSITE" id="PS50109"/>
    </source>
</evidence>
<comment type="subcellular location">
    <subcellularLocation>
        <location evidence="2">Membrane</location>
        <topology evidence="2">Multi-pass membrane protein</topology>
    </subcellularLocation>
</comment>
<keyword evidence="7" id="KW-0547">Nucleotide-binding</keyword>
<dbReference type="EC" id="2.7.13.3" evidence="3"/>
<feature type="transmembrane region" description="Helical" evidence="13">
    <location>
        <begin position="15"/>
        <end position="38"/>
    </location>
</feature>
<feature type="domain" description="Histidine kinase" evidence="14">
    <location>
        <begin position="287"/>
        <end position="485"/>
    </location>
</feature>
<dbReference type="InterPro" id="IPR050482">
    <property type="entry name" value="Sensor_HK_TwoCompSys"/>
</dbReference>
<evidence type="ECO:0000313" key="15">
    <source>
        <dbReference type="EMBL" id="SFQ34692.1"/>
    </source>
</evidence>
<dbReference type="PANTHER" id="PTHR24421:SF10">
    <property type="entry name" value="NITRATE_NITRITE SENSOR PROTEIN NARQ"/>
    <property type="match status" value="1"/>
</dbReference>
<organism evidence="15 16">
    <name type="scientific">Pseudarcicella hirudinis</name>
    <dbReference type="NCBI Taxonomy" id="1079859"/>
    <lineage>
        <taxon>Bacteria</taxon>
        <taxon>Pseudomonadati</taxon>
        <taxon>Bacteroidota</taxon>
        <taxon>Cytophagia</taxon>
        <taxon>Cytophagales</taxon>
        <taxon>Flectobacillaceae</taxon>
        <taxon>Pseudarcicella</taxon>
    </lineage>
</organism>
<evidence type="ECO:0000256" key="9">
    <source>
        <dbReference type="ARBA" id="ARBA00022840"/>
    </source>
</evidence>
<dbReference type="Gene3D" id="1.20.5.1930">
    <property type="match status" value="1"/>
</dbReference>
<dbReference type="CDD" id="cd16917">
    <property type="entry name" value="HATPase_UhpB-NarQ-NarX-like"/>
    <property type="match status" value="1"/>
</dbReference>
<dbReference type="InterPro" id="IPR003594">
    <property type="entry name" value="HATPase_dom"/>
</dbReference>
<dbReference type="AlphaFoldDB" id="A0A1I5XRV5"/>
<dbReference type="GO" id="GO:0000155">
    <property type="term" value="F:phosphorelay sensor kinase activity"/>
    <property type="evidence" value="ECO:0007669"/>
    <property type="project" value="InterPro"/>
</dbReference>
<dbReference type="Pfam" id="PF02518">
    <property type="entry name" value="HATPase_c"/>
    <property type="match status" value="1"/>
</dbReference>
<keyword evidence="4" id="KW-0597">Phosphoprotein</keyword>
<dbReference type="Gene3D" id="3.30.565.10">
    <property type="entry name" value="Histidine kinase-like ATPase, C-terminal domain"/>
    <property type="match status" value="1"/>
</dbReference>
<dbReference type="OrthoDB" id="9760839at2"/>
<comment type="catalytic activity">
    <reaction evidence="1">
        <text>ATP + protein L-histidine = ADP + protein N-phospho-L-histidine.</text>
        <dbReference type="EC" id="2.7.13.3"/>
    </reaction>
</comment>
<evidence type="ECO:0000256" key="1">
    <source>
        <dbReference type="ARBA" id="ARBA00000085"/>
    </source>
</evidence>
<keyword evidence="12 13" id="KW-0472">Membrane</keyword>
<accession>A0A1I5XRV5</accession>
<sequence length="485" mass="54789">MRPLDTQVFHRLTRLYVIALTTVAVLSMSGQLLIQLFLNELLDDAHVVNIAGRQRMLSQKLSKTAVLLCRPEVFQADAEYYSQDIIDITNLWSKSHYGLKNGSLTAEKTISVKNSPKIDSMFQRLDPIFGVMYSNARLISQTIQAPSKNKNEVLQKALNHILINERTYLKMMNDIVFEYDLEAQSRVDRTKRIELILFILLFTVLLLEGVLIFRPIANYIRVVIRKLTDSESQLQQINETLVKTNDSLVQTRKELVAATEEKYKFQLAEEKVRSSSLLEGQEVERKRLARELHDGIGQMLTGLRLHSEHLKSFSFSSEKQNRSFEDLQILIGETIEATRMVSFNLAPAVLSDFGIAPAVRILTEQVSKIAGLPIEFSGSKLNRLPEKIEIGLYRITQEAIHNAVKYAEASKIKVQLSAKNGFVTLEIADNGKGFDPSKIKLSAEKRLGGSGIKNMQTRTELLNGKFKIESRAGKGTKLIVELPLD</sequence>
<keyword evidence="5" id="KW-0808">Transferase</keyword>
<dbReference type="PANTHER" id="PTHR24421">
    <property type="entry name" value="NITRATE/NITRITE SENSOR PROTEIN NARX-RELATED"/>
    <property type="match status" value="1"/>
</dbReference>
<evidence type="ECO:0000256" key="6">
    <source>
        <dbReference type="ARBA" id="ARBA00022692"/>
    </source>
</evidence>
<dbReference type="Pfam" id="PF07730">
    <property type="entry name" value="HisKA_3"/>
    <property type="match status" value="1"/>
</dbReference>
<dbReference type="EMBL" id="FOXH01000015">
    <property type="protein sequence ID" value="SFQ34692.1"/>
    <property type="molecule type" value="Genomic_DNA"/>
</dbReference>
<evidence type="ECO:0000256" key="11">
    <source>
        <dbReference type="ARBA" id="ARBA00023012"/>
    </source>
</evidence>
<feature type="transmembrane region" description="Helical" evidence="13">
    <location>
        <begin position="195"/>
        <end position="217"/>
    </location>
</feature>
<dbReference type="InterPro" id="IPR036890">
    <property type="entry name" value="HATPase_C_sf"/>
</dbReference>
<dbReference type="STRING" id="1079859.SAMN04515674_115137"/>
<evidence type="ECO:0000256" key="7">
    <source>
        <dbReference type="ARBA" id="ARBA00022741"/>
    </source>
</evidence>
<keyword evidence="16" id="KW-1185">Reference proteome</keyword>
<evidence type="ECO:0000256" key="10">
    <source>
        <dbReference type="ARBA" id="ARBA00022989"/>
    </source>
</evidence>
<gene>
    <name evidence="15" type="ORF">SAMN04515674_115137</name>
</gene>
<evidence type="ECO:0000256" key="8">
    <source>
        <dbReference type="ARBA" id="ARBA00022777"/>
    </source>
</evidence>
<proteinExistence type="predicted"/>
<dbReference type="Pfam" id="PF13675">
    <property type="entry name" value="PilJ"/>
    <property type="match status" value="1"/>
</dbReference>
<evidence type="ECO:0000256" key="2">
    <source>
        <dbReference type="ARBA" id="ARBA00004141"/>
    </source>
</evidence>